<protein>
    <submittedName>
        <fullName evidence="2">Uncharacterized protein</fullName>
    </submittedName>
</protein>
<reference evidence="2 3" key="1">
    <citation type="submission" date="2013-05" db="EMBL/GenBank/DDBJ databases">
        <authorList>
            <person name="Harkins D.M."/>
            <person name="Durkin A.S."/>
            <person name="Brinkac L.M."/>
            <person name="Haft D.H."/>
            <person name="Selengut J.D."/>
            <person name="Sanka R."/>
            <person name="DePew J."/>
            <person name="Purushe J."/>
            <person name="Hartskeerl R.A."/>
            <person name="Ahmed A."/>
            <person name="van der Linden H."/>
            <person name="Goris M.G.A."/>
            <person name="Vinetz J.M."/>
            <person name="Sutton G.G."/>
            <person name="Nierman W.C."/>
            <person name="Fouts D.E."/>
        </authorList>
    </citation>
    <scope>NUCLEOTIDE SEQUENCE [LARGE SCALE GENOMIC DNA]</scope>
    <source>
        <strain evidence="2 3">CZ214</strain>
    </source>
</reference>
<feature type="transmembrane region" description="Helical" evidence="1">
    <location>
        <begin position="20"/>
        <end position="37"/>
    </location>
</feature>
<keyword evidence="1" id="KW-0472">Membrane</keyword>
<accession>T0FGK3</accession>
<gene>
    <name evidence="2" type="ORF">LEP1GSC059_0763</name>
</gene>
<proteinExistence type="predicted"/>
<organism evidence="2 3">
    <name type="scientific">Leptospira noguchii serovar Panama str. CZ214</name>
    <dbReference type="NCBI Taxonomy" id="1001595"/>
    <lineage>
        <taxon>Bacteria</taxon>
        <taxon>Pseudomonadati</taxon>
        <taxon>Spirochaetota</taxon>
        <taxon>Spirochaetia</taxon>
        <taxon>Leptospirales</taxon>
        <taxon>Leptospiraceae</taxon>
        <taxon>Leptospira</taxon>
    </lineage>
</organism>
<dbReference type="AlphaFoldDB" id="T0FGK3"/>
<evidence type="ECO:0000256" key="1">
    <source>
        <dbReference type="SAM" id="Phobius"/>
    </source>
</evidence>
<keyword evidence="1" id="KW-0812">Transmembrane</keyword>
<name>T0FGK3_9LEPT</name>
<evidence type="ECO:0000313" key="2">
    <source>
        <dbReference type="EMBL" id="EQA72433.1"/>
    </source>
</evidence>
<dbReference type="Proteomes" id="UP000015442">
    <property type="component" value="Unassembled WGS sequence"/>
</dbReference>
<keyword evidence="1" id="KW-1133">Transmembrane helix</keyword>
<sequence length="65" mass="7503">MEKVAEAGLSAFSKKFIQSYKLVCVFFGFVCFVLRVSKDLVKIGNRLIQIDNYIFALSYEIIFIK</sequence>
<dbReference type="EMBL" id="AKWY02000017">
    <property type="protein sequence ID" value="EQA72433.1"/>
    <property type="molecule type" value="Genomic_DNA"/>
</dbReference>
<evidence type="ECO:0000313" key="3">
    <source>
        <dbReference type="Proteomes" id="UP000015442"/>
    </source>
</evidence>
<comment type="caution">
    <text evidence="2">The sequence shown here is derived from an EMBL/GenBank/DDBJ whole genome shotgun (WGS) entry which is preliminary data.</text>
</comment>